<dbReference type="HOGENOM" id="CLU_035709_0_0_11"/>
<dbReference type="eggNOG" id="COG4924">
    <property type="taxonomic scope" value="Bacteria"/>
</dbReference>
<dbReference type="RefSeq" id="WP_038554809.1">
    <property type="nucleotide sequence ID" value="NZ_CP006850.1"/>
</dbReference>
<evidence type="ECO:0000313" key="3">
    <source>
        <dbReference type="EMBL" id="AHH20231.1"/>
    </source>
</evidence>
<dbReference type="Pfam" id="PF09664">
    <property type="entry name" value="DUF2399"/>
    <property type="match status" value="1"/>
</dbReference>
<dbReference type="STRING" id="1415166.NONO_c54510"/>
<organism evidence="3 4">
    <name type="scientific">Nocardia nova SH22a</name>
    <dbReference type="NCBI Taxonomy" id="1415166"/>
    <lineage>
        <taxon>Bacteria</taxon>
        <taxon>Bacillati</taxon>
        <taxon>Actinomycetota</taxon>
        <taxon>Actinomycetes</taxon>
        <taxon>Mycobacteriales</taxon>
        <taxon>Nocardiaceae</taxon>
        <taxon>Nocardia</taxon>
    </lineage>
</organism>
<evidence type="ECO:0000313" key="4">
    <source>
        <dbReference type="Proteomes" id="UP000019150"/>
    </source>
</evidence>
<gene>
    <name evidence="3" type="ORF">NONO_c54510</name>
</gene>
<keyword evidence="4" id="KW-1185">Reference proteome</keyword>
<dbReference type="PATRIC" id="fig|1415166.3.peg.5620"/>
<protein>
    <submittedName>
        <fullName evidence="3">TIGR02679 family protein</fullName>
    </submittedName>
</protein>
<feature type="domain" description="DUF2399" evidence="1">
    <location>
        <begin position="253"/>
        <end position="400"/>
    </location>
</feature>
<feature type="domain" description="Conserved hypothetical protein CHP02679 N terminus" evidence="2">
    <location>
        <begin position="30"/>
        <end position="229"/>
    </location>
</feature>
<dbReference type="NCBIfam" id="TIGR02679">
    <property type="entry name" value="TIGR02679 family protein"/>
    <property type="match status" value="1"/>
</dbReference>
<dbReference type="Pfam" id="PF11796">
    <property type="entry name" value="DUF3323"/>
    <property type="match status" value="1"/>
</dbReference>
<name>W5TSM9_9NOCA</name>
<proteinExistence type="predicted"/>
<dbReference type="InterPro" id="IPR024466">
    <property type="entry name" value="CHP02679_N"/>
</dbReference>
<dbReference type="InterPro" id="IPR024465">
    <property type="entry name" value="DUF2399"/>
</dbReference>
<dbReference type="Proteomes" id="UP000019150">
    <property type="component" value="Chromosome"/>
</dbReference>
<evidence type="ECO:0000259" key="2">
    <source>
        <dbReference type="Pfam" id="PF11796"/>
    </source>
</evidence>
<dbReference type="EMBL" id="CP006850">
    <property type="protein sequence ID" value="AHH20231.1"/>
    <property type="molecule type" value="Genomic_DNA"/>
</dbReference>
<dbReference type="InterPro" id="IPR013495">
    <property type="entry name" value="CHP02679"/>
</dbReference>
<sequence length="402" mass="42466">MGGTVHELSADLMTVWRALHHRLGSGTAVTSVRIGPMNTAEREALADLLGMATLSAEICTIRVDRLDSALTEAVGMTARQVAERLVGPIENRSAARAEQAAQRRELWDWLETHPVVLAQPALVEWARAMRRAGIVGGSVDKTRDFLADALAVLRAIPAAGVSLPVFAEQTARDPHALDNGTRLHAAVFRALAIIHDCDVPGDAVGMRGLWEMAGIADDELSSTVLVAGLWVTAPGSVLEGVLRVCVAAGSAASLTLQQIRGADRLTVVPEVVRVVENPSVLATALQRFGPSCPPMVCTAGWPSSAGIRLLDLLAAAGARLEYHGDFDGEGLRIAAHVIARTGAHPWRMGAADYLASVGQVGPPVGRVSEAPWDSDLAAHMRHTGVSVPEERVVGILLDELST</sequence>
<dbReference type="OrthoDB" id="8188786at2"/>
<accession>W5TSM9</accession>
<dbReference type="AlphaFoldDB" id="W5TSM9"/>
<evidence type="ECO:0000259" key="1">
    <source>
        <dbReference type="Pfam" id="PF09664"/>
    </source>
</evidence>
<dbReference type="KEGG" id="nno:NONO_c54510"/>
<reference evidence="3 4" key="1">
    <citation type="journal article" date="2014" name="Appl. Environ. Microbiol.">
        <title>Insights into the Microbial Degradation of Rubber and Gutta-Percha by Analysis of the Complete Genome of Nocardia nova SH22a.</title>
        <authorList>
            <person name="Luo Q."/>
            <person name="Hiessl S."/>
            <person name="Poehlein A."/>
            <person name="Daniel R."/>
            <person name="Steinbuchel A."/>
        </authorList>
    </citation>
    <scope>NUCLEOTIDE SEQUENCE [LARGE SCALE GENOMIC DNA]</scope>
    <source>
        <strain evidence="3">SH22a</strain>
    </source>
</reference>